<dbReference type="AlphaFoldDB" id="A0A6H1ZVT5"/>
<evidence type="ECO:0000313" key="2">
    <source>
        <dbReference type="EMBL" id="QJI03051.1"/>
    </source>
</evidence>
<dbReference type="EMBL" id="MT144282">
    <property type="protein sequence ID" value="QJA51684.1"/>
    <property type="molecule type" value="Genomic_DNA"/>
</dbReference>
<protein>
    <submittedName>
        <fullName evidence="1">Uncharacterized protein</fullName>
    </submittedName>
</protein>
<evidence type="ECO:0000313" key="1">
    <source>
        <dbReference type="EMBL" id="QJA51684.1"/>
    </source>
</evidence>
<proteinExistence type="predicted"/>
<reference evidence="1" key="1">
    <citation type="submission" date="2020-03" db="EMBL/GenBank/DDBJ databases">
        <title>The deep terrestrial virosphere.</title>
        <authorList>
            <person name="Holmfeldt K."/>
            <person name="Nilsson E."/>
            <person name="Simone D."/>
            <person name="Lopez-Fernandez M."/>
            <person name="Wu X."/>
            <person name="de Brujin I."/>
            <person name="Lundin D."/>
            <person name="Andersson A."/>
            <person name="Bertilsson S."/>
            <person name="Dopson M."/>
        </authorList>
    </citation>
    <scope>NUCLEOTIDE SEQUENCE</scope>
    <source>
        <strain evidence="1">TM448A02252</strain>
        <strain evidence="2">TM448B04017</strain>
    </source>
</reference>
<name>A0A6H1ZVT5_9ZZZZ</name>
<gene>
    <name evidence="1" type="ORF">TM448A02252_0013</name>
    <name evidence="2" type="ORF">TM448B04017_0005</name>
</gene>
<sequence>MKLQIDTQLKTIKIEEPINLGDFIKMLDGLFPKDAWKEYKLEVNTIYNWTNPLIIEQYRWYPYNPYYPGSPLWRTTSSSDITVRENNFPNTATYNVEIKGISTIA</sequence>
<organism evidence="1">
    <name type="scientific">viral metagenome</name>
    <dbReference type="NCBI Taxonomy" id="1070528"/>
    <lineage>
        <taxon>unclassified sequences</taxon>
        <taxon>metagenomes</taxon>
        <taxon>organismal metagenomes</taxon>
    </lineage>
</organism>
<accession>A0A6H1ZVT5</accession>
<dbReference type="EMBL" id="MT145054">
    <property type="protein sequence ID" value="QJI03051.1"/>
    <property type="molecule type" value="Genomic_DNA"/>
</dbReference>